<sequence>MKLERLKKLCELPGISGFEEKISSFIKETVEDRVDDIWIDTVGNLIALKKGNGKTSKKLMLLAHTDEVGLMVKKINEDGTLSFTNIGGVDPRVLMGKKVLVGESLTPGVIGFEAIHSQDPSSILKTPSMGKLRIYLGYSKKDEASKSHRIGDPVFFDTPYNEIGDYAVAKSLDDRTGCEVLIRVLESLDGTSTDFDLYLAWVVQEEVGLRGSGVAANQIKPDVALVFENTTAGDNPELPDYRWATSLGRGPVLTFAHSGLVLDKKILDTIVETAKSNSLSFQYKSRIAGGTDAARLARVVSGIPSGVISTPSRYIHSPTSIININDFLGVAELASILVKEGKVLSR</sequence>
<feature type="binding site" evidence="8">
    <location>
        <position position="173"/>
    </location>
    <ligand>
        <name>Zn(2+)</name>
        <dbReference type="ChEBI" id="CHEBI:29105"/>
        <label>1</label>
    </ligand>
</feature>
<evidence type="ECO:0000256" key="4">
    <source>
        <dbReference type="ARBA" id="ARBA00022723"/>
    </source>
</evidence>
<evidence type="ECO:0000256" key="5">
    <source>
        <dbReference type="ARBA" id="ARBA00022801"/>
    </source>
</evidence>
<proteinExistence type="inferred from homology"/>
<keyword evidence="2" id="KW-0031">Aminopeptidase</keyword>
<dbReference type="GO" id="GO:0004177">
    <property type="term" value="F:aminopeptidase activity"/>
    <property type="evidence" value="ECO:0007669"/>
    <property type="project" value="UniProtKB-UniRule"/>
</dbReference>
<evidence type="ECO:0000256" key="3">
    <source>
        <dbReference type="ARBA" id="ARBA00022670"/>
    </source>
</evidence>
<dbReference type="EMBL" id="LGGH01000076">
    <property type="protein sequence ID" value="KUK67716.1"/>
    <property type="molecule type" value="Genomic_DNA"/>
</dbReference>
<feature type="binding site" evidence="8">
    <location>
        <position position="206"/>
    </location>
    <ligand>
        <name>Zn(2+)</name>
        <dbReference type="ChEBI" id="CHEBI:29105"/>
        <label>2</label>
    </ligand>
</feature>
<feature type="binding site" evidence="8">
    <location>
        <position position="173"/>
    </location>
    <ligand>
        <name>Zn(2+)</name>
        <dbReference type="ChEBI" id="CHEBI:29105"/>
        <label>2</label>
    </ligand>
</feature>
<dbReference type="PIRSF" id="PIRSF001123">
    <property type="entry name" value="PepA_GA"/>
    <property type="match status" value="1"/>
</dbReference>
<evidence type="ECO:0000313" key="9">
    <source>
        <dbReference type="EMBL" id="KUK67716.1"/>
    </source>
</evidence>
<dbReference type="Pfam" id="PF05343">
    <property type="entry name" value="Peptidase_M42"/>
    <property type="match status" value="1"/>
</dbReference>
<name>A0A101GZU2_9BACT</name>
<dbReference type="InterPro" id="IPR008007">
    <property type="entry name" value="Peptidase_M42"/>
</dbReference>
<dbReference type="InterPro" id="IPR051464">
    <property type="entry name" value="Peptidase_M42_aminopept"/>
</dbReference>
<dbReference type="AlphaFoldDB" id="A0A101GZU2"/>
<comment type="similarity">
    <text evidence="1 6">Belongs to the peptidase M42 family.</text>
</comment>
<comment type="caution">
    <text evidence="9">The sequence shown here is derived from an EMBL/GenBank/DDBJ whole genome shotgun (WGS) entry which is preliminary data.</text>
</comment>
<feature type="binding site" evidence="8">
    <location>
        <position position="64"/>
    </location>
    <ligand>
        <name>Zn(2+)</name>
        <dbReference type="ChEBI" id="CHEBI:29105"/>
        <label>1</label>
    </ligand>
</feature>
<dbReference type="Gene3D" id="3.40.630.10">
    <property type="entry name" value="Zn peptidases"/>
    <property type="match status" value="1"/>
</dbReference>
<reference evidence="10" key="1">
    <citation type="journal article" date="2015" name="MBio">
        <title>Genome-Resolved Metagenomic Analysis Reveals Roles for Candidate Phyla and Other Microbial Community Members in Biogeochemical Transformations in Oil Reservoirs.</title>
        <authorList>
            <person name="Hu P."/>
            <person name="Tom L."/>
            <person name="Singh A."/>
            <person name="Thomas B.C."/>
            <person name="Baker B.J."/>
            <person name="Piceno Y.M."/>
            <person name="Andersen G.L."/>
            <person name="Banfield J.F."/>
        </authorList>
    </citation>
    <scope>NUCLEOTIDE SEQUENCE [LARGE SCALE GENOMIC DNA]</scope>
</reference>
<protein>
    <submittedName>
        <fullName evidence="9">Peptidase family protein</fullName>
    </submittedName>
</protein>
<keyword evidence="4 8" id="KW-0479">Metal-binding</keyword>
<dbReference type="PATRIC" id="fig|1236046.6.peg.772"/>
<evidence type="ECO:0000256" key="8">
    <source>
        <dbReference type="PIRSR" id="PIRSR001123-2"/>
    </source>
</evidence>
<accession>A0A101GZU2</accession>
<dbReference type="Proteomes" id="UP000054260">
    <property type="component" value="Unassembled WGS sequence"/>
</dbReference>
<organism evidence="9 10">
    <name type="scientific">Mesotoga infera</name>
    <dbReference type="NCBI Taxonomy" id="1236046"/>
    <lineage>
        <taxon>Bacteria</taxon>
        <taxon>Thermotogati</taxon>
        <taxon>Thermotogota</taxon>
        <taxon>Thermotogae</taxon>
        <taxon>Kosmotogales</taxon>
        <taxon>Kosmotogaceae</taxon>
        <taxon>Mesotoga</taxon>
    </lineage>
</organism>
<keyword evidence="3" id="KW-0645">Protease</keyword>
<dbReference type="SUPFAM" id="SSF101821">
    <property type="entry name" value="Aminopeptidase/glucanase lid domain"/>
    <property type="match status" value="1"/>
</dbReference>
<evidence type="ECO:0000256" key="7">
    <source>
        <dbReference type="PIRSR" id="PIRSR001123-1"/>
    </source>
</evidence>
<dbReference type="GO" id="GO:0006508">
    <property type="term" value="P:proteolysis"/>
    <property type="evidence" value="ECO:0007669"/>
    <property type="project" value="UniProtKB-KW"/>
</dbReference>
<evidence type="ECO:0000256" key="2">
    <source>
        <dbReference type="ARBA" id="ARBA00022438"/>
    </source>
</evidence>
<evidence type="ECO:0000256" key="6">
    <source>
        <dbReference type="PIRNR" id="PIRNR001123"/>
    </source>
</evidence>
<evidence type="ECO:0000313" key="10">
    <source>
        <dbReference type="Proteomes" id="UP000054260"/>
    </source>
</evidence>
<dbReference type="InterPro" id="IPR023367">
    <property type="entry name" value="Peptidase_M42_dom2"/>
</dbReference>
<gene>
    <name evidence="9" type="ORF">XD86_0644</name>
</gene>
<keyword evidence="5" id="KW-0378">Hydrolase</keyword>
<dbReference type="SUPFAM" id="SSF53187">
    <property type="entry name" value="Zn-dependent exopeptidases"/>
    <property type="match status" value="1"/>
</dbReference>
<feature type="binding site" evidence="8">
    <location>
        <position position="228"/>
    </location>
    <ligand>
        <name>Zn(2+)</name>
        <dbReference type="ChEBI" id="CHEBI:29105"/>
        <label>1</label>
    </ligand>
</feature>
<dbReference type="PANTHER" id="PTHR32481">
    <property type="entry name" value="AMINOPEPTIDASE"/>
    <property type="match status" value="1"/>
</dbReference>
<comment type="cofactor">
    <cofactor evidence="8">
        <name>a divalent metal cation</name>
        <dbReference type="ChEBI" id="CHEBI:60240"/>
    </cofactor>
    <text evidence="8">Binds 2 divalent metal cations per subunit.</text>
</comment>
<feature type="active site" description="Proton acceptor" evidence="7">
    <location>
        <position position="205"/>
    </location>
</feature>
<evidence type="ECO:0000256" key="1">
    <source>
        <dbReference type="ARBA" id="ARBA00006272"/>
    </source>
</evidence>
<feature type="binding site" evidence="8">
    <location>
        <position position="316"/>
    </location>
    <ligand>
        <name>Zn(2+)</name>
        <dbReference type="ChEBI" id="CHEBI:29105"/>
        <label>2</label>
    </ligand>
</feature>
<dbReference type="GO" id="GO:0046872">
    <property type="term" value="F:metal ion binding"/>
    <property type="evidence" value="ECO:0007669"/>
    <property type="project" value="UniProtKB-UniRule"/>
</dbReference>
<dbReference type="Gene3D" id="2.40.30.40">
    <property type="entry name" value="Peptidase M42, domain 2"/>
    <property type="match status" value="1"/>
</dbReference>
<dbReference type="PANTHER" id="PTHR32481:SF5">
    <property type="entry name" value="ENDOGLUCANASE"/>
    <property type="match status" value="1"/>
</dbReference>